<organism evidence="1 2">
    <name type="scientific">Herbaspirillum rubrisubalbicans Os34</name>
    <dbReference type="NCBI Taxonomy" id="1235827"/>
    <lineage>
        <taxon>Bacteria</taxon>
        <taxon>Pseudomonadati</taxon>
        <taxon>Pseudomonadota</taxon>
        <taxon>Betaproteobacteria</taxon>
        <taxon>Burkholderiales</taxon>
        <taxon>Oxalobacteraceae</taxon>
        <taxon>Herbaspirillum</taxon>
    </lineage>
</organism>
<dbReference type="EMBL" id="CP008956">
    <property type="protein sequence ID" value="QJQ00016.1"/>
    <property type="molecule type" value="Genomic_DNA"/>
</dbReference>
<dbReference type="Proteomes" id="UP000501648">
    <property type="component" value="Chromosome"/>
</dbReference>
<evidence type="ECO:0000313" key="2">
    <source>
        <dbReference type="Proteomes" id="UP000501648"/>
    </source>
</evidence>
<reference evidence="1 2" key="1">
    <citation type="journal article" date="2012" name="J. Bacteriol.">
        <title>Genome sequence of the pathogenic Herbaspirillum seropedicae strain Os34, isolated from rice roots.</title>
        <authorList>
            <person name="Ye W."/>
            <person name="Ye S."/>
            <person name="Liu J."/>
            <person name="Chang S."/>
            <person name="Chen M."/>
            <person name="Zhu B."/>
            <person name="Guo L."/>
            <person name="An Q."/>
        </authorList>
    </citation>
    <scope>NUCLEOTIDE SEQUENCE [LARGE SCALE GENOMIC DNA]</scope>
    <source>
        <strain evidence="1 2">Os34</strain>
    </source>
</reference>
<name>A0A6M3ZNB1_9BURK</name>
<gene>
    <name evidence="1" type="ORF">C798_07155</name>
</gene>
<proteinExistence type="predicted"/>
<dbReference type="RefSeq" id="WP_017454976.1">
    <property type="nucleotide sequence ID" value="NZ_CP008956.1"/>
</dbReference>
<sequence length="256" mass="28548">MMGAKVKTNHEKGSTVPVKHDRKVRLLLWGGAATPSDNYTFEHAKNNVLRDYKAQDKSKFILGVKRIYVAKDIVRIINSQETDGIQSLDVWTHGGPQALYLTTADPPPPEDAWWIRKKAYETNRWVLHNSSLYRTRTRMIFNAAGWTEGSALVDEIDFSKFSQNARVELHGCATAANPSDADNIAADISKKLALAGKTKSFVIGHIENADPLIKGKGKTSAPEQDYRFGDRAIFKHGKLVSITKKHGDFSGKELEK</sequence>
<protein>
    <submittedName>
        <fullName evidence="1">Uncharacterized protein</fullName>
    </submittedName>
</protein>
<accession>A0A6M3ZNB1</accession>
<dbReference type="AlphaFoldDB" id="A0A6M3ZNB1"/>
<evidence type="ECO:0000313" key="1">
    <source>
        <dbReference type="EMBL" id="QJQ00016.1"/>
    </source>
</evidence>